<dbReference type="PANTHER" id="PTHR34185">
    <property type="entry name" value="DIADENYLATE CYCLASE"/>
    <property type="match status" value="1"/>
</dbReference>
<keyword evidence="7" id="KW-0067">ATP-binding</keyword>
<keyword evidence="6" id="KW-0227">DNA damage</keyword>
<evidence type="ECO:0000256" key="8">
    <source>
        <dbReference type="ARBA" id="ARBA00022842"/>
    </source>
</evidence>
<proteinExistence type="predicted"/>
<evidence type="ECO:0000256" key="4">
    <source>
        <dbReference type="ARBA" id="ARBA00022695"/>
    </source>
</evidence>
<dbReference type="InterPro" id="IPR050338">
    <property type="entry name" value="DisA"/>
</dbReference>
<keyword evidence="10" id="KW-0234">DNA repair</keyword>
<sequence length="352" mass="37902">MSDLSHDLLKTLAPGTGIRDGLERIRRGRTGALIVLGYDDEVAGLCDGGFEIDVAFAPTRLRELCKMDGAVVLSTDGTRIRRANVQLVPDPSLPTDESGTRHRSAERTALQTGVPVIAVSQSMNIITVYADGVRHVLKDSAEILSRANQALGTIERYRSRLDAEAEELFAAELSGYASASEVVGVLRLSELLRRAAESVSRDVVALGSDGHQLDVQLRELVADTAPNSRLLLHDYLVTASGLPDEADVDAALASLAHLPDPDLLGPRAVAQVLGYPTDTEALGERVDPRGYRALARVPRMQYSLMDKLVARFVTLPSLLKAQTEDLAALEGVGPLWARHVRQGLDRLGPANP</sequence>
<dbReference type="Pfam" id="PF10635">
    <property type="entry name" value="DisA-linker"/>
    <property type="match status" value="1"/>
</dbReference>
<dbReference type="InterPro" id="IPR010994">
    <property type="entry name" value="RuvA_2-like"/>
</dbReference>
<keyword evidence="3" id="KW-0808">Transferase</keyword>
<keyword evidence="9" id="KW-0238">DNA-binding</keyword>
<dbReference type="SUPFAM" id="SSF47781">
    <property type="entry name" value="RuvA domain 2-like"/>
    <property type="match status" value="1"/>
</dbReference>
<evidence type="ECO:0000256" key="2">
    <source>
        <dbReference type="ARBA" id="ARBA00001946"/>
    </source>
</evidence>
<keyword evidence="8" id="KW-0460">Magnesium</keyword>
<protein>
    <recommendedName>
        <fullName evidence="11">diadenylate cyclase</fullName>
        <ecNumber evidence="11">2.7.7.85</ecNumber>
    </recommendedName>
</protein>
<dbReference type="Gene3D" id="1.10.150.20">
    <property type="entry name" value="5' to 3' exonuclease, C-terminal subdomain"/>
    <property type="match status" value="1"/>
</dbReference>
<dbReference type="InterPro" id="IPR003390">
    <property type="entry name" value="DNA_integrity_scan_DisA_N"/>
</dbReference>
<evidence type="ECO:0000256" key="10">
    <source>
        <dbReference type="ARBA" id="ARBA00023204"/>
    </source>
</evidence>
<dbReference type="RefSeq" id="WP_155868138.1">
    <property type="nucleotide sequence ID" value="NZ_CP046322.1"/>
</dbReference>
<dbReference type="Gene3D" id="3.40.1700.10">
    <property type="entry name" value="DNA integrity scanning protein, DisA, N-terminal domain"/>
    <property type="match status" value="1"/>
</dbReference>
<reference evidence="13 14" key="1">
    <citation type="submission" date="2019-11" db="EMBL/GenBank/DDBJ databases">
        <title>FDA dAtabase for Regulatory Grade micrObial Sequences (FDA-ARGOS): Supporting development and validation of Infectious Disease Dx tests.</title>
        <authorList>
            <person name="Kerrigan L."/>
            <person name="Long C."/>
            <person name="Tallon L."/>
            <person name="Sadzewicz L."/>
            <person name="Vavikolanu K."/>
            <person name="Mehta A."/>
            <person name="Aluvathingal J."/>
            <person name="Nadendla S."/>
            <person name="Yan Y."/>
            <person name="Sichtig H."/>
        </authorList>
    </citation>
    <scope>NUCLEOTIDE SEQUENCE [LARGE SCALE GENOMIC DNA]</scope>
    <source>
        <strain evidence="13 14">FDAARGOS_674</strain>
    </source>
</reference>
<dbReference type="NCBIfam" id="NF010009">
    <property type="entry name" value="PRK13482.1"/>
    <property type="match status" value="1"/>
</dbReference>
<evidence type="ECO:0000256" key="11">
    <source>
        <dbReference type="ARBA" id="ARBA00066492"/>
    </source>
</evidence>
<dbReference type="GO" id="GO:0004016">
    <property type="term" value="F:adenylate cyclase activity"/>
    <property type="evidence" value="ECO:0007669"/>
    <property type="project" value="TreeGrafter"/>
</dbReference>
<dbReference type="EMBL" id="CP046322">
    <property type="protein sequence ID" value="QGS34225.1"/>
    <property type="molecule type" value="Genomic_DNA"/>
</dbReference>
<dbReference type="GO" id="GO:0006281">
    <property type="term" value="P:DNA repair"/>
    <property type="evidence" value="ECO:0007669"/>
    <property type="project" value="UniProtKB-KW"/>
</dbReference>
<feature type="domain" description="DAC" evidence="12">
    <location>
        <begin position="1"/>
        <end position="140"/>
    </location>
</feature>
<accession>A0A6B8TY84</accession>
<dbReference type="FunFam" id="3.40.1700.10:FF:000001">
    <property type="entry name" value="DNA integrity scanning protein DisA"/>
    <property type="match status" value="1"/>
</dbReference>
<dbReference type="AlphaFoldDB" id="A0A6B8TY84"/>
<dbReference type="GO" id="GO:0005524">
    <property type="term" value="F:ATP binding"/>
    <property type="evidence" value="ECO:0007669"/>
    <property type="project" value="UniProtKB-KW"/>
</dbReference>
<dbReference type="SUPFAM" id="SSF143597">
    <property type="entry name" value="YojJ-like"/>
    <property type="match status" value="1"/>
</dbReference>
<comment type="catalytic activity">
    <reaction evidence="1">
        <text>2 ATP = 3',3'-c-di-AMP + 2 diphosphate</text>
        <dbReference type="Rhea" id="RHEA:35655"/>
        <dbReference type="ChEBI" id="CHEBI:30616"/>
        <dbReference type="ChEBI" id="CHEBI:33019"/>
        <dbReference type="ChEBI" id="CHEBI:71500"/>
        <dbReference type="EC" id="2.7.7.85"/>
    </reaction>
</comment>
<dbReference type="GO" id="GO:0106408">
    <property type="term" value="F:diadenylate cyclase activity"/>
    <property type="evidence" value="ECO:0007669"/>
    <property type="project" value="UniProtKB-EC"/>
</dbReference>
<evidence type="ECO:0000256" key="9">
    <source>
        <dbReference type="ARBA" id="ARBA00023125"/>
    </source>
</evidence>
<dbReference type="InterPro" id="IPR038331">
    <property type="entry name" value="DisA_sf"/>
</dbReference>
<dbReference type="PROSITE" id="PS51794">
    <property type="entry name" value="DAC"/>
    <property type="match status" value="1"/>
</dbReference>
<dbReference type="InterPro" id="IPR018906">
    <property type="entry name" value="DNA_integrity_scan_DisA_link"/>
</dbReference>
<dbReference type="KEGG" id="cxe:FOB82_03970"/>
<evidence type="ECO:0000256" key="3">
    <source>
        <dbReference type="ARBA" id="ARBA00022679"/>
    </source>
</evidence>
<evidence type="ECO:0000313" key="14">
    <source>
        <dbReference type="Proteomes" id="UP000426857"/>
    </source>
</evidence>
<evidence type="ECO:0000256" key="1">
    <source>
        <dbReference type="ARBA" id="ARBA00000877"/>
    </source>
</evidence>
<dbReference type="PANTHER" id="PTHR34185:SF3">
    <property type="entry name" value="DNA INTEGRITY SCANNING PROTEIN DISA"/>
    <property type="match status" value="1"/>
</dbReference>
<evidence type="ECO:0000313" key="13">
    <source>
        <dbReference type="EMBL" id="QGS34225.1"/>
    </source>
</evidence>
<dbReference type="GO" id="GO:0003677">
    <property type="term" value="F:DNA binding"/>
    <property type="evidence" value="ECO:0007669"/>
    <property type="project" value="UniProtKB-KW"/>
</dbReference>
<keyword evidence="5" id="KW-0547">Nucleotide-binding</keyword>
<organism evidence="13 14">
    <name type="scientific">Corynebacterium xerosis</name>
    <dbReference type="NCBI Taxonomy" id="1725"/>
    <lineage>
        <taxon>Bacteria</taxon>
        <taxon>Bacillati</taxon>
        <taxon>Actinomycetota</taxon>
        <taxon>Actinomycetes</taxon>
        <taxon>Mycobacteriales</taxon>
        <taxon>Corynebacteriaceae</taxon>
        <taxon>Corynebacterium</taxon>
    </lineage>
</organism>
<evidence type="ECO:0000256" key="5">
    <source>
        <dbReference type="ARBA" id="ARBA00022741"/>
    </source>
</evidence>
<name>A0A6B8TY84_9CORY</name>
<evidence type="ECO:0000256" key="7">
    <source>
        <dbReference type="ARBA" id="ARBA00022840"/>
    </source>
</evidence>
<dbReference type="Pfam" id="PF02457">
    <property type="entry name" value="DAC"/>
    <property type="match status" value="1"/>
</dbReference>
<gene>
    <name evidence="13" type="primary">disA</name>
    <name evidence="13" type="ORF">FOB82_03970</name>
</gene>
<comment type="cofactor">
    <cofactor evidence="2">
        <name>Mg(2+)</name>
        <dbReference type="ChEBI" id="CHEBI:18420"/>
    </cofactor>
</comment>
<dbReference type="Gene3D" id="1.20.1260.110">
    <property type="entry name" value="DNA integrity scanning linker region"/>
    <property type="match status" value="1"/>
</dbReference>
<dbReference type="Proteomes" id="UP000426857">
    <property type="component" value="Chromosome"/>
</dbReference>
<keyword evidence="4" id="KW-0548">Nucleotidyltransferase</keyword>
<evidence type="ECO:0000259" key="12">
    <source>
        <dbReference type="PROSITE" id="PS51794"/>
    </source>
</evidence>
<dbReference type="InterPro" id="IPR036888">
    <property type="entry name" value="DNA_integrity_DisA_N_sf"/>
</dbReference>
<evidence type="ECO:0000256" key="6">
    <source>
        <dbReference type="ARBA" id="ARBA00022763"/>
    </source>
</evidence>
<dbReference type="EC" id="2.7.7.85" evidence="11"/>